<dbReference type="GO" id="GO:0016887">
    <property type="term" value="F:ATP hydrolysis activity"/>
    <property type="evidence" value="ECO:0007669"/>
    <property type="project" value="InterPro"/>
</dbReference>
<dbReference type="InterPro" id="IPR003959">
    <property type="entry name" value="ATPase_AAA_core"/>
</dbReference>
<dbReference type="GO" id="GO:0005524">
    <property type="term" value="F:ATP binding"/>
    <property type="evidence" value="ECO:0007669"/>
    <property type="project" value="InterPro"/>
</dbReference>
<dbReference type="Pfam" id="PF13175">
    <property type="entry name" value="AAA_15"/>
    <property type="match status" value="1"/>
</dbReference>
<keyword evidence="3" id="KW-0378">Hydrolase</keyword>
<dbReference type="Gene3D" id="3.40.50.300">
    <property type="entry name" value="P-loop containing nucleotide triphosphate hydrolases"/>
    <property type="match status" value="2"/>
</dbReference>
<evidence type="ECO:0000313" key="4">
    <source>
        <dbReference type="Proteomes" id="UP000256310"/>
    </source>
</evidence>
<dbReference type="PANTHER" id="PTHR43581">
    <property type="entry name" value="ATP/GTP PHOSPHATASE"/>
    <property type="match status" value="1"/>
</dbReference>
<protein>
    <submittedName>
        <fullName evidence="3">Putative ATP-dependent endonuclease of OLD family</fullName>
    </submittedName>
</protein>
<keyword evidence="3" id="KW-0255">Endonuclease</keyword>
<sequence length="595" mass="67250">MLKSLSLENFRGFSNHRIDLGLENILIGRNNAGKTTVIEALRILSVAQARAHNAIFIACPEWLDGHCTGAGFKASLDTIDFNYTNVQHAYATERPAIIRAKLRNNNEVHAYIGTSPSEVFFQLRKGRAKVVHQRADVGPRTFGITKVMPPIGSLLPNEKRIAKDRLNKYLDGYLAYRHFRNQLWERQPEYRIFESLLEETWQGLKIQHFENDHGPARNEYSLLVREGRYISEVSWHGHGLQAWMQTIWFLARVSKDATVVLDEPDVYLHADLQRKLIKVIENLNFRQSIIATHSPEIISDVPFQDVIVVQKAARTSGPANQVAEIQESLRGMGSLHSIQLSKLAQRGLLLFVEGEDKPFLTDVAYKLGSREFDSLTQIAIHSIQGKGNWELALGAAKGLTEASSGDVQTALLLDNDYMLDVERTDYFEKAKKVGLVLKIWDNKEIENYFIIPKVIARYISDNVEKVPDEILLRVEQIISDIEADCRRKLTGCYSDVIQKSIYKFEKKRIEPSTAFERAEALVEDKIQSGIGIRDIYSGKQILSAASAACQREFGVSFSPLAICKEARMSEIDPELAHFIKGISRKAALPIDLFAD</sequence>
<dbReference type="InterPro" id="IPR041685">
    <property type="entry name" value="AAA_GajA/Old/RecF-like"/>
</dbReference>
<dbReference type="AlphaFoldDB" id="A0A3D9FGH5"/>
<organism evidence="3 4">
    <name type="scientific">Parasphingopyxis lamellibrachiae</name>
    <dbReference type="NCBI Taxonomy" id="680125"/>
    <lineage>
        <taxon>Bacteria</taxon>
        <taxon>Pseudomonadati</taxon>
        <taxon>Pseudomonadota</taxon>
        <taxon>Alphaproteobacteria</taxon>
        <taxon>Sphingomonadales</taxon>
        <taxon>Sphingomonadaceae</taxon>
        <taxon>Parasphingopyxis</taxon>
    </lineage>
</organism>
<reference evidence="3 4" key="1">
    <citation type="submission" date="2018-07" db="EMBL/GenBank/DDBJ databases">
        <title>Genomic Encyclopedia of Type Strains, Phase IV (KMG-IV): sequencing the most valuable type-strain genomes for metagenomic binning, comparative biology and taxonomic classification.</title>
        <authorList>
            <person name="Goeker M."/>
        </authorList>
    </citation>
    <scope>NUCLEOTIDE SEQUENCE [LARGE SCALE GENOMIC DNA]</scope>
    <source>
        <strain evidence="3 4">DSM 26725</strain>
    </source>
</reference>
<feature type="domain" description="ATPase AAA-type core" evidence="2">
    <location>
        <begin position="203"/>
        <end position="299"/>
    </location>
</feature>
<gene>
    <name evidence="3" type="ORF">DFR46_1949</name>
</gene>
<dbReference type="OrthoDB" id="9816534at2"/>
<dbReference type="EMBL" id="QRDP01000004">
    <property type="protein sequence ID" value="RED16915.1"/>
    <property type="molecule type" value="Genomic_DNA"/>
</dbReference>
<proteinExistence type="predicted"/>
<dbReference type="Pfam" id="PF13304">
    <property type="entry name" value="AAA_21"/>
    <property type="match status" value="1"/>
</dbReference>
<name>A0A3D9FGH5_9SPHN</name>
<evidence type="ECO:0000313" key="3">
    <source>
        <dbReference type="EMBL" id="RED16915.1"/>
    </source>
</evidence>
<accession>A0A3D9FGH5</accession>
<dbReference type="Proteomes" id="UP000256310">
    <property type="component" value="Unassembled WGS sequence"/>
</dbReference>
<evidence type="ECO:0000259" key="2">
    <source>
        <dbReference type="Pfam" id="PF13304"/>
    </source>
</evidence>
<keyword evidence="4" id="KW-1185">Reference proteome</keyword>
<dbReference type="InterPro" id="IPR027417">
    <property type="entry name" value="P-loop_NTPase"/>
</dbReference>
<dbReference type="GO" id="GO:0004519">
    <property type="term" value="F:endonuclease activity"/>
    <property type="evidence" value="ECO:0007669"/>
    <property type="project" value="UniProtKB-KW"/>
</dbReference>
<feature type="domain" description="Endonuclease GajA/Old nuclease/RecF-like AAA" evidence="1">
    <location>
        <begin position="1"/>
        <end position="102"/>
    </location>
</feature>
<dbReference type="RefSeq" id="WP_116236263.1">
    <property type="nucleotide sequence ID" value="NZ_QRDP01000004.1"/>
</dbReference>
<dbReference type="PANTHER" id="PTHR43581:SF2">
    <property type="entry name" value="EXCINUCLEASE ATPASE SUBUNIT"/>
    <property type="match status" value="1"/>
</dbReference>
<dbReference type="SUPFAM" id="SSF52540">
    <property type="entry name" value="P-loop containing nucleoside triphosphate hydrolases"/>
    <property type="match status" value="1"/>
</dbReference>
<comment type="caution">
    <text evidence="3">The sequence shown here is derived from an EMBL/GenBank/DDBJ whole genome shotgun (WGS) entry which is preliminary data.</text>
</comment>
<keyword evidence="3" id="KW-0540">Nuclease</keyword>
<dbReference type="InterPro" id="IPR051396">
    <property type="entry name" value="Bact_Antivir_Def_Nuclease"/>
</dbReference>
<evidence type="ECO:0000259" key="1">
    <source>
        <dbReference type="Pfam" id="PF13175"/>
    </source>
</evidence>